<feature type="active site" evidence="1">
    <location>
        <position position="360"/>
    </location>
</feature>
<dbReference type="Gene3D" id="4.10.70.10">
    <property type="entry name" value="Disintegrin domain"/>
    <property type="match status" value="1"/>
</dbReference>
<feature type="transmembrane region" description="Helical" evidence="2">
    <location>
        <begin position="551"/>
        <end position="574"/>
    </location>
</feature>
<dbReference type="PANTHER" id="PTHR45702:SF2">
    <property type="entry name" value="KUZBANIAN, ISOFORM A"/>
    <property type="match status" value="1"/>
</dbReference>
<dbReference type="Proteomes" id="UP000285301">
    <property type="component" value="Unassembled WGS sequence"/>
</dbReference>
<keyword evidence="2" id="KW-1133">Transmembrane helix</keyword>
<keyword evidence="7" id="KW-1185">Reference proteome</keyword>
<dbReference type="PANTHER" id="PTHR45702">
    <property type="entry name" value="ADAM10/ADAM17 METALLOPEPTIDASE FAMILY MEMBER"/>
    <property type="match status" value="1"/>
</dbReference>
<dbReference type="OrthoDB" id="6437438at2759"/>
<keyword evidence="6" id="KW-0401">Integrin</keyword>
<accession>A0A3S3RJ51</accession>
<evidence type="ECO:0000313" key="6">
    <source>
        <dbReference type="EMBL" id="RWS01702.1"/>
    </source>
</evidence>
<evidence type="ECO:0000256" key="2">
    <source>
        <dbReference type="SAM" id="Phobius"/>
    </source>
</evidence>
<dbReference type="InterPro" id="IPR036436">
    <property type="entry name" value="Disintegrin_dom_sf"/>
</dbReference>
<feature type="domain" description="Disintegrin" evidence="4">
    <location>
        <begin position="424"/>
        <end position="521"/>
    </location>
</feature>
<feature type="domain" description="Peptidase M12B" evidence="5">
    <location>
        <begin position="191"/>
        <end position="424"/>
    </location>
</feature>
<comment type="caution">
    <text evidence="1">Lacks conserved residue(s) required for the propagation of feature annotation.</text>
</comment>
<evidence type="ECO:0000256" key="1">
    <source>
        <dbReference type="PROSITE-ProRule" id="PRU00276"/>
    </source>
</evidence>
<dbReference type="GO" id="GO:0007229">
    <property type="term" value="P:integrin-mediated signaling pathway"/>
    <property type="evidence" value="ECO:0007669"/>
    <property type="project" value="UniProtKB-KW"/>
</dbReference>
<dbReference type="STRING" id="1965070.A0A3S3RJ51"/>
<organism evidence="6 7">
    <name type="scientific">Dinothrombium tinctorium</name>
    <dbReference type="NCBI Taxonomy" id="1965070"/>
    <lineage>
        <taxon>Eukaryota</taxon>
        <taxon>Metazoa</taxon>
        <taxon>Ecdysozoa</taxon>
        <taxon>Arthropoda</taxon>
        <taxon>Chelicerata</taxon>
        <taxon>Arachnida</taxon>
        <taxon>Acari</taxon>
        <taxon>Acariformes</taxon>
        <taxon>Trombidiformes</taxon>
        <taxon>Prostigmata</taxon>
        <taxon>Anystina</taxon>
        <taxon>Parasitengona</taxon>
        <taxon>Trombidioidea</taxon>
        <taxon>Trombidiidae</taxon>
        <taxon>Dinothrombium</taxon>
    </lineage>
</organism>
<dbReference type="GO" id="GO:0004222">
    <property type="term" value="F:metalloendopeptidase activity"/>
    <property type="evidence" value="ECO:0007669"/>
    <property type="project" value="InterPro"/>
</dbReference>
<name>A0A3S3RJ51_9ACAR</name>
<sequence>MSKKLYFLSALFLLNSYQTALFVKSGTFLREFEIIDFSSTSIYLKPNSAFVLKLNNTIISNIYAFQRYFKIIALQTNSISALIKTKHGARKFQVPYYTGSLHHNLDSKVIGYVYKRAFLGIIVAFGDVYHLELYENNKIIMYKESSMKPIKFDEYLTNDTMHLWINDLNEFSNSQRFPRSAPKELNQFKNKVCGVELVADHTFYRYYEGAFGVVTAEMVLLLNRANEIFERTDFDGDSKPDGVGLRIKNSLIYSDQGSANYHLSNEMLSAERALEKFSYHIQKKCLAVCFTHRNLGGNKLGIAFQANTRENVVGGVCSKPAVFTEGYSNRPRSVNVALTTNLGASGLVPRAVQIIVLAHEIGHAFGSSHDTSSCVPKNTRSYFIMLPKTSHVSQLNTVKFSECSRKEIASVLESKANCFALKPEPVCGNGIKESGEECDCGMPDTCHLIDPCCVPKGGWGREKPCHYSSKVQCVPTDGPCCSEVCTFIPLLANKKCTKECFEDSVCLGNTSACPAMRYKKADTWCASCATNHCRCDGLGNCVTVDYYALRYGLPAAVMLIFVLIAPITFTVFMIKDVLQRVREKKRSPIRRFVKQN</sequence>
<dbReference type="InterPro" id="IPR024079">
    <property type="entry name" value="MetalloPept_cat_dom_sf"/>
</dbReference>
<keyword evidence="3" id="KW-0732">Signal</keyword>
<dbReference type="Pfam" id="PF13688">
    <property type="entry name" value="Reprolysin_5"/>
    <property type="match status" value="1"/>
</dbReference>
<dbReference type="SUPFAM" id="SSF55486">
    <property type="entry name" value="Metalloproteases ('zincins'), catalytic domain"/>
    <property type="match status" value="1"/>
</dbReference>
<feature type="binding site" evidence="1">
    <location>
        <position position="363"/>
    </location>
    <ligand>
        <name>Zn(2+)</name>
        <dbReference type="ChEBI" id="CHEBI:29105"/>
        <note>catalytic</note>
    </ligand>
</feature>
<comment type="caution">
    <text evidence="6">The sequence shown here is derived from an EMBL/GenBank/DDBJ whole genome shotgun (WGS) entry which is preliminary data.</text>
</comment>
<dbReference type="EMBL" id="NCKU01008759">
    <property type="protein sequence ID" value="RWS01702.1"/>
    <property type="molecule type" value="Genomic_DNA"/>
</dbReference>
<dbReference type="GO" id="GO:0046872">
    <property type="term" value="F:metal ion binding"/>
    <property type="evidence" value="ECO:0007669"/>
    <property type="project" value="UniProtKB-KW"/>
</dbReference>
<evidence type="ECO:0000259" key="4">
    <source>
        <dbReference type="PROSITE" id="PS50214"/>
    </source>
</evidence>
<keyword evidence="1" id="KW-0862">Zinc</keyword>
<keyword evidence="1" id="KW-0479">Metal-binding</keyword>
<evidence type="ECO:0000259" key="5">
    <source>
        <dbReference type="PROSITE" id="PS50215"/>
    </source>
</evidence>
<gene>
    <name evidence="6" type="ORF">B4U79_00995</name>
</gene>
<dbReference type="PROSITE" id="PS50214">
    <property type="entry name" value="DISINTEGRIN_2"/>
    <property type="match status" value="1"/>
</dbReference>
<proteinExistence type="predicted"/>
<dbReference type="SMART" id="SM00050">
    <property type="entry name" value="DISIN"/>
    <property type="match status" value="1"/>
</dbReference>
<dbReference type="GO" id="GO:0006509">
    <property type="term" value="P:membrane protein ectodomain proteolysis"/>
    <property type="evidence" value="ECO:0007669"/>
    <property type="project" value="TreeGrafter"/>
</dbReference>
<dbReference type="InterPro" id="IPR001590">
    <property type="entry name" value="Peptidase_M12B"/>
</dbReference>
<dbReference type="InterPro" id="IPR051489">
    <property type="entry name" value="ADAM_Metalloproteinase"/>
</dbReference>
<feature type="binding site" evidence="1">
    <location>
        <position position="359"/>
    </location>
    <ligand>
        <name>Zn(2+)</name>
        <dbReference type="ChEBI" id="CHEBI:29105"/>
        <note>catalytic</note>
    </ligand>
</feature>
<dbReference type="Gene3D" id="3.40.390.10">
    <property type="entry name" value="Collagenase (Catalytic Domain)"/>
    <property type="match status" value="1"/>
</dbReference>
<dbReference type="AlphaFoldDB" id="A0A3S3RJ51"/>
<dbReference type="PROSITE" id="PS50215">
    <property type="entry name" value="ADAM_MEPRO"/>
    <property type="match status" value="1"/>
</dbReference>
<reference evidence="6 7" key="1">
    <citation type="journal article" date="2018" name="Gigascience">
        <title>Genomes of trombidid mites reveal novel predicted allergens and laterally-transferred genes associated with secondary metabolism.</title>
        <authorList>
            <person name="Dong X."/>
            <person name="Chaisiri K."/>
            <person name="Xia D."/>
            <person name="Armstrong S.D."/>
            <person name="Fang Y."/>
            <person name="Donnelly M.J."/>
            <person name="Kadowaki T."/>
            <person name="McGarry J.W."/>
            <person name="Darby A.C."/>
            <person name="Makepeace B.L."/>
        </authorList>
    </citation>
    <scope>NUCLEOTIDE SEQUENCE [LARGE SCALE GENOMIC DNA]</scope>
    <source>
        <strain evidence="6">UoL-WK</strain>
    </source>
</reference>
<dbReference type="GO" id="GO:0007219">
    <property type="term" value="P:Notch signaling pathway"/>
    <property type="evidence" value="ECO:0007669"/>
    <property type="project" value="TreeGrafter"/>
</dbReference>
<protein>
    <submittedName>
        <fullName evidence="6">Disintegrin and metalloproteinase domain-containing protein 10-like protein</fullName>
    </submittedName>
</protein>
<feature type="chain" id="PRO_5018781272" evidence="3">
    <location>
        <begin position="21"/>
        <end position="596"/>
    </location>
</feature>
<feature type="signal peptide" evidence="3">
    <location>
        <begin position="1"/>
        <end position="20"/>
    </location>
</feature>
<dbReference type="InterPro" id="IPR001762">
    <property type="entry name" value="Disintegrin_dom"/>
</dbReference>
<keyword evidence="2" id="KW-0812">Transmembrane</keyword>
<dbReference type="GO" id="GO:0005886">
    <property type="term" value="C:plasma membrane"/>
    <property type="evidence" value="ECO:0007669"/>
    <property type="project" value="TreeGrafter"/>
</dbReference>
<evidence type="ECO:0000256" key="3">
    <source>
        <dbReference type="SAM" id="SignalP"/>
    </source>
</evidence>
<feature type="binding site" evidence="1">
    <location>
        <position position="369"/>
    </location>
    <ligand>
        <name>Zn(2+)</name>
        <dbReference type="ChEBI" id="CHEBI:29105"/>
        <note>catalytic</note>
    </ligand>
</feature>
<evidence type="ECO:0000313" key="7">
    <source>
        <dbReference type="Proteomes" id="UP000285301"/>
    </source>
</evidence>
<keyword evidence="2" id="KW-0472">Membrane</keyword>